<dbReference type="AlphaFoldDB" id="A0A1G2H6A9"/>
<gene>
    <name evidence="1" type="ORF">A2827_03950</name>
</gene>
<organism evidence="1 2">
    <name type="scientific">Candidatus Spechtbacteria bacterium RIFCSPHIGHO2_01_FULL_43_30</name>
    <dbReference type="NCBI Taxonomy" id="1802158"/>
    <lineage>
        <taxon>Bacteria</taxon>
        <taxon>Candidatus Spechtiibacteriota</taxon>
    </lineage>
</organism>
<proteinExistence type="predicted"/>
<dbReference type="InterPro" id="IPR036412">
    <property type="entry name" value="HAD-like_sf"/>
</dbReference>
<dbReference type="SUPFAM" id="SSF56784">
    <property type="entry name" value="HAD-like"/>
    <property type="match status" value="1"/>
</dbReference>
<dbReference type="InterPro" id="IPR023214">
    <property type="entry name" value="HAD_sf"/>
</dbReference>
<comment type="caution">
    <text evidence="1">The sequence shown here is derived from an EMBL/GenBank/DDBJ whole genome shotgun (WGS) entry which is preliminary data.</text>
</comment>
<sequence>MIINSTAKKQNMNIGLDLDGVIVDHTENIRRVARELGFDASGKYSSIHTLKKIMPEDLHYDLKKAIYGKMSLKAKPMAYAKNSIEKLSASGHTLSIVSRRDHDKDYALSWLKVQGILEHIPERRIIFVGDDKYKAVEAKRLKSDIFLDDKIEVLFFIKSVAYPVLFNRFGLDLNEDKYEEVRSWGEFLKLVKNFTL</sequence>
<evidence type="ECO:0000313" key="1">
    <source>
        <dbReference type="EMBL" id="OGZ58013.1"/>
    </source>
</evidence>
<reference evidence="1 2" key="1">
    <citation type="journal article" date="2016" name="Nat. Commun.">
        <title>Thousands of microbial genomes shed light on interconnected biogeochemical processes in an aquifer system.</title>
        <authorList>
            <person name="Anantharaman K."/>
            <person name="Brown C.T."/>
            <person name="Hug L.A."/>
            <person name="Sharon I."/>
            <person name="Castelle C.J."/>
            <person name="Probst A.J."/>
            <person name="Thomas B.C."/>
            <person name="Singh A."/>
            <person name="Wilkins M.J."/>
            <person name="Karaoz U."/>
            <person name="Brodie E.L."/>
            <person name="Williams K.H."/>
            <person name="Hubbard S.S."/>
            <person name="Banfield J.F."/>
        </authorList>
    </citation>
    <scope>NUCLEOTIDE SEQUENCE [LARGE SCALE GENOMIC DNA]</scope>
</reference>
<dbReference type="Proteomes" id="UP000177932">
    <property type="component" value="Unassembled WGS sequence"/>
</dbReference>
<dbReference type="Gene3D" id="3.40.50.1000">
    <property type="entry name" value="HAD superfamily/HAD-like"/>
    <property type="match status" value="1"/>
</dbReference>
<protein>
    <recommendedName>
        <fullName evidence="3">Nucleotidase</fullName>
    </recommendedName>
</protein>
<evidence type="ECO:0008006" key="3">
    <source>
        <dbReference type="Google" id="ProtNLM"/>
    </source>
</evidence>
<evidence type="ECO:0000313" key="2">
    <source>
        <dbReference type="Proteomes" id="UP000177932"/>
    </source>
</evidence>
<accession>A0A1G2H6A9</accession>
<name>A0A1G2H6A9_9BACT</name>
<dbReference type="EMBL" id="MHOD01000016">
    <property type="protein sequence ID" value="OGZ58013.1"/>
    <property type="molecule type" value="Genomic_DNA"/>
</dbReference>